<protein>
    <submittedName>
        <fullName evidence="2">Uncharacterized protein</fullName>
    </submittedName>
</protein>
<name>A0A5K7ZSS5_9BACT</name>
<gene>
    <name evidence="2" type="ORF">DSCO28_38430</name>
</gene>
<accession>A0A5K7ZSS5</accession>
<proteinExistence type="predicted"/>
<feature type="compositionally biased region" description="Polar residues" evidence="1">
    <location>
        <begin position="59"/>
        <end position="69"/>
    </location>
</feature>
<evidence type="ECO:0000313" key="3">
    <source>
        <dbReference type="Proteomes" id="UP000425960"/>
    </source>
</evidence>
<evidence type="ECO:0000256" key="1">
    <source>
        <dbReference type="SAM" id="MobiDB-lite"/>
    </source>
</evidence>
<dbReference type="AlphaFoldDB" id="A0A5K7ZSS5"/>
<sequence>MIAPYFCDHRQADAYQGGLDWMLLASDLAALCKAIDPILQLTFGFLHLALIESGRWVSDHTTTNKNTSKYDCPSGAGAEH</sequence>
<dbReference type="Proteomes" id="UP000425960">
    <property type="component" value="Chromosome"/>
</dbReference>
<dbReference type="EMBL" id="AP021876">
    <property type="protein sequence ID" value="BBO83277.1"/>
    <property type="molecule type" value="Genomic_DNA"/>
</dbReference>
<evidence type="ECO:0000313" key="2">
    <source>
        <dbReference type="EMBL" id="BBO83277.1"/>
    </source>
</evidence>
<feature type="region of interest" description="Disordered" evidence="1">
    <location>
        <begin position="59"/>
        <end position="80"/>
    </location>
</feature>
<organism evidence="2 3">
    <name type="scientific">Desulfosarcina ovata subsp. sediminis</name>
    <dbReference type="NCBI Taxonomy" id="885957"/>
    <lineage>
        <taxon>Bacteria</taxon>
        <taxon>Pseudomonadati</taxon>
        <taxon>Thermodesulfobacteriota</taxon>
        <taxon>Desulfobacteria</taxon>
        <taxon>Desulfobacterales</taxon>
        <taxon>Desulfosarcinaceae</taxon>
        <taxon>Desulfosarcina</taxon>
    </lineage>
</organism>
<reference evidence="2 3" key="1">
    <citation type="submission" date="2019-11" db="EMBL/GenBank/DDBJ databases">
        <title>Comparative genomics of hydrocarbon-degrading Desulfosarcina strains.</title>
        <authorList>
            <person name="Watanabe M."/>
            <person name="Kojima H."/>
            <person name="Fukui M."/>
        </authorList>
    </citation>
    <scope>NUCLEOTIDE SEQUENCE [LARGE SCALE GENOMIC DNA]</scope>
    <source>
        <strain evidence="2 3">28bB2T</strain>
    </source>
</reference>
<dbReference type="KEGG" id="dov:DSCO28_38430"/>